<feature type="domain" description="PHA accumulation regulator DNA-binding N-terminal" evidence="1">
    <location>
        <begin position="6"/>
        <end position="65"/>
    </location>
</feature>
<dbReference type="InterPro" id="IPR012909">
    <property type="entry name" value="PHA_DNA-bd_N"/>
</dbReference>
<evidence type="ECO:0000313" key="3">
    <source>
        <dbReference type="Proteomes" id="UP000425960"/>
    </source>
</evidence>
<evidence type="ECO:0000259" key="1">
    <source>
        <dbReference type="Pfam" id="PF07879"/>
    </source>
</evidence>
<organism evidence="2 3">
    <name type="scientific">Desulfosarcina ovata subsp. sediminis</name>
    <dbReference type="NCBI Taxonomy" id="885957"/>
    <lineage>
        <taxon>Bacteria</taxon>
        <taxon>Pseudomonadati</taxon>
        <taxon>Thermodesulfobacteriota</taxon>
        <taxon>Desulfobacteria</taxon>
        <taxon>Desulfobacterales</taxon>
        <taxon>Desulfosarcinaceae</taxon>
        <taxon>Desulfosarcina</taxon>
    </lineage>
</organism>
<gene>
    <name evidence="2" type="ORF">DSCO28_29820</name>
</gene>
<accession>A0A5K7ZMH6</accession>
<protein>
    <submittedName>
        <fullName evidence="2">Polyhydroxyalkanoate synthesis repressor PhaR</fullName>
    </submittedName>
</protein>
<dbReference type="Proteomes" id="UP000425960">
    <property type="component" value="Chromosome"/>
</dbReference>
<reference evidence="2 3" key="1">
    <citation type="submission" date="2019-11" db="EMBL/GenBank/DDBJ databases">
        <title>Comparative genomics of hydrocarbon-degrading Desulfosarcina strains.</title>
        <authorList>
            <person name="Watanabe M."/>
            <person name="Kojima H."/>
            <person name="Fukui M."/>
        </authorList>
    </citation>
    <scope>NUCLEOTIDE SEQUENCE [LARGE SCALE GENOMIC DNA]</scope>
    <source>
        <strain evidence="2 3">28bB2T</strain>
    </source>
</reference>
<dbReference type="EMBL" id="AP021876">
    <property type="protein sequence ID" value="BBO82416.1"/>
    <property type="molecule type" value="Genomic_DNA"/>
</dbReference>
<dbReference type="RefSeq" id="WP_155314246.1">
    <property type="nucleotide sequence ID" value="NZ_AP021876.1"/>
</dbReference>
<name>A0A5K7ZMH6_9BACT</name>
<evidence type="ECO:0000313" key="2">
    <source>
        <dbReference type="EMBL" id="BBO82416.1"/>
    </source>
</evidence>
<dbReference type="KEGG" id="dov:DSCO28_29820"/>
<dbReference type="AlphaFoldDB" id="A0A5K7ZMH6"/>
<dbReference type="Pfam" id="PF07879">
    <property type="entry name" value="PHB_acc_N"/>
    <property type="match status" value="1"/>
</dbReference>
<proteinExistence type="predicted"/>
<sequence length="156" mass="17984">MDQTVVLKKYANRRLYDTEKSVYVTLSDVSGYIRRGRLVSIVDAKTKEDVTAFILTQIVLEEAKKNNALLPVPFLHLIIRYGDNLLGEFFEKYLALVVENFVNHRKAMDNQFRQWLGMGLNMSEATKKNLVEMNPFRSVFDTFGQPDSKKDPDQSS</sequence>